<dbReference type="AlphaFoldDB" id="A0AAE0JSC3"/>
<organism evidence="1 2">
    <name type="scientific">Lasiosphaeria ovina</name>
    <dbReference type="NCBI Taxonomy" id="92902"/>
    <lineage>
        <taxon>Eukaryota</taxon>
        <taxon>Fungi</taxon>
        <taxon>Dikarya</taxon>
        <taxon>Ascomycota</taxon>
        <taxon>Pezizomycotina</taxon>
        <taxon>Sordariomycetes</taxon>
        <taxon>Sordariomycetidae</taxon>
        <taxon>Sordariales</taxon>
        <taxon>Lasiosphaeriaceae</taxon>
        <taxon>Lasiosphaeria</taxon>
    </lineage>
</organism>
<protein>
    <submittedName>
        <fullName evidence="1">Uncharacterized protein</fullName>
    </submittedName>
</protein>
<evidence type="ECO:0000313" key="1">
    <source>
        <dbReference type="EMBL" id="KAK3360899.1"/>
    </source>
</evidence>
<reference evidence="1" key="1">
    <citation type="journal article" date="2023" name="Mol. Phylogenet. Evol.">
        <title>Genome-scale phylogeny and comparative genomics of the fungal order Sordariales.</title>
        <authorList>
            <person name="Hensen N."/>
            <person name="Bonometti L."/>
            <person name="Westerberg I."/>
            <person name="Brannstrom I.O."/>
            <person name="Guillou S."/>
            <person name="Cros-Aarteil S."/>
            <person name="Calhoun S."/>
            <person name="Haridas S."/>
            <person name="Kuo A."/>
            <person name="Mondo S."/>
            <person name="Pangilinan J."/>
            <person name="Riley R."/>
            <person name="LaButti K."/>
            <person name="Andreopoulos B."/>
            <person name="Lipzen A."/>
            <person name="Chen C."/>
            <person name="Yan M."/>
            <person name="Daum C."/>
            <person name="Ng V."/>
            <person name="Clum A."/>
            <person name="Steindorff A."/>
            <person name="Ohm R.A."/>
            <person name="Martin F."/>
            <person name="Silar P."/>
            <person name="Natvig D.O."/>
            <person name="Lalanne C."/>
            <person name="Gautier V."/>
            <person name="Ament-Velasquez S.L."/>
            <person name="Kruys A."/>
            <person name="Hutchinson M.I."/>
            <person name="Powell A.J."/>
            <person name="Barry K."/>
            <person name="Miller A.N."/>
            <person name="Grigoriev I.V."/>
            <person name="Debuchy R."/>
            <person name="Gladieux P."/>
            <person name="Hiltunen Thoren M."/>
            <person name="Johannesson H."/>
        </authorList>
    </citation>
    <scope>NUCLEOTIDE SEQUENCE</scope>
    <source>
        <strain evidence="1">CBS 958.72</strain>
    </source>
</reference>
<proteinExistence type="predicted"/>
<comment type="caution">
    <text evidence="1">The sequence shown here is derived from an EMBL/GenBank/DDBJ whole genome shotgun (WGS) entry which is preliminary data.</text>
</comment>
<sequence length="240" mass="26838">MVLKHLQAHRPNDKYCYVRATPVPLPLPLLIPNQPDGSKQEHTRRLVRCVRYDFAKKRYWAPGDIRSDIEADAFGSFLANPDSFPLNKKGKASIRAHSEDGGSFDLPRFEKLSGPESVFYISLGCTPLAASNLVIPSLMVDVDLLDVISYIERGRCGMCGGTRTICPGCTGGPASKFRVFMGCGVDLVCPLCMGQELAEDHKDFLQVRYDDMDDADESDPEAEAMEERIRERANQLDYDW</sequence>
<reference evidence="1" key="2">
    <citation type="submission" date="2023-06" db="EMBL/GenBank/DDBJ databases">
        <authorList>
            <consortium name="Lawrence Berkeley National Laboratory"/>
            <person name="Haridas S."/>
            <person name="Hensen N."/>
            <person name="Bonometti L."/>
            <person name="Westerberg I."/>
            <person name="Brannstrom I.O."/>
            <person name="Guillou S."/>
            <person name="Cros-Aarteil S."/>
            <person name="Calhoun S."/>
            <person name="Kuo A."/>
            <person name="Mondo S."/>
            <person name="Pangilinan J."/>
            <person name="Riley R."/>
            <person name="Labutti K."/>
            <person name="Andreopoulos B."/>
            <person name="Lipzen A."/>
            <person name="Chen C."/>
            <person name="Yanf M."/>
            <person name="Daum C."/>
            <person name="Ng V."/>
            <person name="Clum A."/>
            <person name="Steindorff A."/>
            <person name="Ohm R."/>
            <person name="Martin F."/>
            <person name="Silar P."/>
            <person name="Natvig D."/>
            <person name="Lalanne C."/>
            <person name="Gautier V."/>
            <person name="Ament-Velasquez S.L."/>
            <person name="Kruys A."/>
            <person name="Hutchinson M.I."/>
            <person name="Powell A.J."/>
            <person name="Barry K."/>
            <person name="Miller A.N."/>
            <person name="Grigoriev I.V."/>
            <person name="Debuchy R."/>
            <person name="Gladieux P."/>
            <person name="Thoren M.H."/>
            <person name="Johannesson H."/>
        </authorList>
    </citation>
    <scope>NUCLEOTIDE SEQUENCE</scope>
    <source>
        <strain evidence="1">CBS 958.72</strain>
    </source>
</reference>
<keyword evidence="2" id="KW-1185">Reference proteome</keyword>
<dbReference type="Proteomes" id="UP001287356">
    <property type="component" value="Unassembled WGS sequence"/>
</dbReference>
<name>A0AAE0JSC3_9PEZI</name>
<evidence type="ECO:0000313" key="2">
    <source>
        <dbReference type="Proteomes" id="UP001287356"/>
    </source>
</evidence>
<accession>A0AAE0JSC3</accession>
<dbReference type="EMBL" id="JAULSN010000014">
    <property type="protein sequence ID" value="KAK3360899.1"/>
    <property type="molecule type" value="Genomic_DNA"/>
</dbReference>
<gene>
    <name evidence="1" type="ORF">B0T24DRAFT_643728</name>
</gene>